<dbReference type="SMART" id="SM00487">
    <property type="entry name" value="DEXDc"/>
    <property type="match status" value="1"/>
</dbReference>
<evidence type="ECO:0000256" key="1">
    <source>
        <dbReference type="ARBA" id="ARBA00004123"/>
    </source>
</evidence>
<evidence type="ECO:0000313" key="21">
    <source>
        <dbReference type="EMBL" id="VDD91434.1"/>
    </source>
</evidence>
<feature type="domain" description="Helicase C-terminal" evidence="20">
    <location>
        <begin position="581"/>
        <end position="740"/>
    </location>
</feature>
<evidence type="ECO:0000256" key="3">
    <source>
        <dbReference type="ARBA" id="ARBA00011467"/>
    </source>
</evidence>
<evidence type="ECO:0000256" key="18">
    <source>
        <dbReference type="SAM" id="MobiDB-lite"/>
    </source>
</evidence>
<keyword evidence="15" id="KW-0131">Cell cycle</keyword>
<dbReference type="CDD" id="cd18793">
    <property type="entry name" value="SF2_C_SNF"/>
    <property type="match status" value="1"/>
</dbReference>
<keyword evidence="8" id="KW-0498">Mitosis</keyword>
<evidence type="ECO:0000256" key="16">
    <source>
        <dbReference type="ARBA" id="ARBA00024776"/>
    </source>
</evidence>
<dbReference type="InterPro" id="IPR049730">
    <property type="entry name" value="SNF2/RAD54-like_C"/>
</dbReference>
<keyword evidence="7" id="KW-0227">DNA damage</keyword>
<dbReference type="GO" id="GO:0051301">
    <property type="term" value="P:cell division"/>
    <property type="evidence" value="ECO:0007669"/>
    <property type="project" value="UniProtKB-KW"/>
</dbReference>
<dbReference type="InterPro" id="IPR000330">
    <property type="entry name" value="SNF2_N"/>
</dbReference>
<gene>
    <name evidence="21" type="ORF">EVEC_LOCUS6185</name>
</gene>
<evidence type="ECO:0000259" key="19">
    <source>
        <dbReference type="PROSITE" id="PS51192"/>
    </source>
</evidence>
<dbReference type="InterPro" id="IPR058951">
    <property type="entry name" value="WHD_Rad26_CSB-like"/>
</dbReference>
<evidence type="ECO:0000256" key="4">
    <source>
        <dbReference type="ARBA" id="ARBA00015341"/>
    </source>
</evidence>
<dbReference type="GO" id="GO:0016787">
    <property type="term" value="F:hydrolase activity"/>
    <property type="evidence" value="ECO:0007669"/>
    <property type="project" value="UniProtKB-KW"/>
</dbReference>
<dbReference type="EMBL" id="UXUI01008410">
    <property type="protein sequence ID" value="VDD91434.1"/>
    <property type="molecule type" value="Genomic_DNA"/>
</dbReference>
<evidence type="ECO:0000259" key="20">
    <source>
        <dbReference type="PROSITE" id="PS51194"/>
    </source>
</evidence>
<comment type="function">
    <text evidence="16">Involved in mitotic DNA repair and meiotic recombination. Functions in the recombinational DNA repair pathway. Essential for interhomolog gene conversion (GC), but may have a less important role in intersister GC than spn-A/Rad51. In the presence of DNA, spn-A/Rad51 enhances the ATPase activity of okr/Rad54.</text>
</comment>
<feature type="region of interest" description="Disordered" evidence="18">
    <location>
        <begin position="135"/>
        <end position="197"/>
    </location>
</feature>
<evidence type="ECO:0000256" key="5">
    <source>
        <dbReference type="ARBA" id="ARBA00022618"/>
    </source>
</evidence>
<dbReference type="Pfam" id="PF00271">
    <property type="entry name" value="Helicase_C"/>
    <property type="match status" value="1"/>
</dbReference>
<keyword evidence="5" id="KW-0132">Cell division</keyword>
<feature type="region of interest" description="Disordered" evidence="18">
    <location>
        <begin position="1"/>
        <end position="32"/>
    </location>
</feature>
<feature type="compositionally biased region" description="Basic and acidic residues" evidence="18">
    <location>
        <begin position="183"/>
        <end position="197"/>
    </location>
</feature>
<dbReference type="CDD" id="cd22254">
    <property type="entry name" value="CSB_WHD"/>
    <property type="match status" value="1"/>
</dbReference>
<evidence type="ECO:0000256" key="12">
    <source>
        <dbReference type="ARBA" id="ARBA00023125"/>
    </source>
</evidence>
<feature type="domain" description="Helicase ATP-binding" evidence="19">
    <location>
        <begin position="256"/>
        <end position="433"/>
    </location>
</feature>
<feature type="compositionally biased region" description="Acidic residues" evidence="18">
    <location>
        <begin position="152"/>
        <end position="163"/>
    </location>
</feature>
<evidence type="ECO:0000256" key="8">
    <source>
        <dbReference type="ARBA" id="ARBA00022776"/>
    </source>
</evidence>
<dbReference type="Pfam" id="PF00176">
    <property type="entry name" value="SNF2-rel_dom"/>
    <property type="match status" value="1"/>
</dbReference>
<dbReference type="GO" id="GO:0005524">
    <property type="term" value="F:ATP binding"/>
    <property type="evidence" value="ECO:0007669"/>
    <property type="project" value="InterPro"/>
</dbReference>
<protein>
    <recommendedName>
        <fullName evidence="4">DNA repair and recombination protein RAD54-like</fullName>
    </recommendedName>
    <alternativeName>
        <fullName evidence="17">Protein okra</fullName>
    </alternativeName>
</protein>
<comment type="subcellular location">
    <subcellularLocation>
        <location evidence="1">Nucleus</location>
    </subcellularLocation>
</comment>
<keyword evidence="9" id="KW-0378">Hydrolase</keyword>
<dbReference type="PROSITE" id="PS51194">
    <property type="entry name" value="HELICASE_CTER"/>
    <property type="match status" value="1"/>
</dbReference>
<organism evidence="23">
    <name type="scientific">Enterobius vermicularis</name>
    <name type="common">Human pinworm</name>
    <dbReference type="NCBI Taxonomy" id="51028"/>
    <lineage>
        <taxon>Eukaryota</taxon>
        <taxon>Metazoa</taxon>
        <taxon>Ecdysozoa</taxon>
        <taxon>Nematoda</taxon>
        <taxon>Chromadorea</taxon>
        <taxon>Rhabditida</taxon>
        <taxon>Spirurina</taxon>
        <taxon>Oxyuridomorpha</taxon>
        <taxon>Oxyuroidea</taxon>
        <taxon>Oxyuridae</taxon>
        <taxon>Enterobius</taxon>
    </lineage>
</organism>
<evidence type="ECO:0000313" key="22">
    <source>
        <dbReference type="Proteomes" id="UP000274131"/>
    </source>
</evidence>
<dbReference type="GO" id="GO:0006283">
    <property type="term" value="P:transcription-coupled nucleotide-excision repair"/>
    <property type="evidence" value="ECO:0007669"/>
    <property type="project" value="TreeGrafter"/>
</dbReference>
<evidence type="ECO:0000256" key="7">
    <source>
        <dbReference type="ARBA" id="ARBA00022763"/>
    </source>
</evidence>
<dbReference type="SMART" id="SM00490">
    <property type="entry name" value="HELICc"/>
    <property type="match status" value="1"/>
</dbReference>
<reference evidence="23" key="1">
    <citation type="submission" date="2016-04" db="UniProtKB">
        <authorList>
            <consortium name="WormBaseParasite"/>
        </authorList>
    </citation>
    <scope>IDENTIFICATION</scope>
</reference>
<comment type="similarity">
    <text evidence="2">Belongs to the SNF2/RAD54 helicase family.</text>
</comment>
<keyword evidence="6" id="KW-0547">Nucleotide-binding</keyword>
<evidence type="ECO:0000256" key="11">
    <source>
        <dbReference type="ARBA" id="ARBA00022840"/>
    </source>
</evidence>
<dbReference type="InterPro" id="IPR027417">
    <property type="entry name" value="P-loop_NTPase"/>
</dbReference>
<dbReference type="WBParaSite" id="EVEC_0000661101-mRNA-1">
    <property type="protein sequence ID" value="EVEC_0000661101-mRNA-1"/>
    <property type="gene ID" value="EVEC_0000661101"/>
</dbReference>
<feature type="compositionally biased region" description="Basic and acidic residues" evidence="18">
    <location>
        <begin position="135"/>
        <end position="149"/>
    </location>
</feature>
<evidence type="ECO:0000256" key="15">
    <source>
        <dbReference type="ARBA" id="ARBA00023306"/>
    </source>
</evidence>
<evidence type="ECO:0000256" key="14">
    <source>
        <dbReference type="ARBA" id="ARBA00023242"/>
    </source>
</evidence>
<evidence type="ECO:0000256" key="13">
    <source>
        <dbReference type="ARBA" id="ARBA00023204"/>
    </source>
</evidence>
<evidence type="ECO:0000256" key="10">
    <source>
        <dbReference type="ARBA" id="ARBA00022806"/>
    </source>
</evidence>
<dbReference type="PANTHER" id="PTHR45629:SF7">
    <property type="entry name" value="DNA EXCISION REPAIR PROTEIN ERCC-6-RELATED"/>
    <property type="match status" value="1"/>
</dbReference>
<dbReference type="GO" id="GO:0005634">
    <property type="term" value="C:nucleus"/>
    <property type="evidence" value="ECO:0007669"/>
    <property type="project" value="TreeGrafter"/>
</dbReference>
<evidence type="ECO:0000256" key="2">
    <source>
        <dbReference type="ARBA" id="ARBA00007025"/>
    </source>
</evidence>
<evidence type="ECO:0000256" key="6">
    <source>
        <dbReference type="ARBA" id="ARBA00022741"/>
    </source>
</evidence>
<dbReference type="Proteomes" id="UP000274131">
    <property type="component" value="Unassembled WGS sequence"/>
</dbReference>
<dbReference type="CDD" id="cd18000">
    <property type="entry name" value="DEXHc_ERCC6"/>
    <property type="match status" value="1"/>
</dbReference>
<dbReference type="InterPro" id="IPR038718">
    <property type="entry name" value="SNF2-like_sf"/>
</dbReference>
<sequence length="1142" mass="129696">MDGKKDATADNAEAVEEDGQIEGSDKKPSFSSILQRGTVPAISLDQGDLSVLADVGVTAYNASSLESNFMQQVTDCFKQGSSVLPDCSRSFEEIANDSSKIKDSGKYIYDTDASFRKDIIDCIFEPSTSCIAEKEKEAGFSDSDSKDSSEYFGEELSDEDTDGGSDRGFGTGSKGRKVRITKKKEASKKSTKRMRDDSYDEEFDERIRSVKAEEELLKLEGSYDGSFHELDSGLRIPNVCWKKLYKYQKTGIKWLNVLHEQSVGGILADEMGLGKTIQIVCFLRALCCTQAVSSGFSFRGLGPVLIICPTTLMHQWLKEFRKWFPLCRVAIFHSSGTFRGKNSTLIRKFSVPRKDGSVLITSYSTFTKKYKSLVAAEWHYVILDEGHKIRNPNAQMTVAVKDVRTPHRLLLSGSPLQNNLKELWSLIDFIYPGRLGSLQSFTEKFAIPITQGGYANANSVQVRTAYKCACVLRDAICPYLLRRMKKDVEMVIQLPSKTEQVLFCEITSFQRKLYKEYLSSRECGRILAGKMDAFVGLIALRKLCNHPDLITGGPNKHGDYNISLDEDMDFGAPCRSGKMMVLKALLKLWREQDQRVLIFSQSRQMLTVLEKFIIKEGYSYLRMDGATSIASRQPLVEKFNTSKEIFLFLLTTRVGGLGINLTGANRVVIFDPDWNPSTDIQARERAWRIGQEHPVTIYRLLTSGTIEEKIYQRQIFKQFLANRILADPKQRRFFKTNDLHELFTLGDEKAIKSSGTETASIFCGTAEEISRENYFDKIRKRRKESEKKNKLKRRRTGFDDDLDDDDEAREILDEVLPPERIQELREIARRISRSLGKCLPCERTAEDGKKANTSDNISETGNSVLNKFSANNKKNRKNLFDKKYEVPYLTKQTKYKEAKEEDRSKEQVLNLLGINGKNMAFLSTQFDDYVLGMLLKSSRVHSALRHDQIISESTPDEQLIEDEANAVAKRAADSVRRSRRKLGEDETEQRRLRFGLKAAAGFSSSSSRSQRDEERSDELVFSGSALLKPAGGEDNLLESIKKRKERLLENEDGDGLQQERQYPSLLSTNVDKTESGNRFDEIAEEIRTFLALREGKATTFEILEKFKNKVAVQDSTAFRAILRKLCVFYAETRTWCLKDEYR</sequence>
<dbReference type="InterPro" id="IPR014001">
    <property type="entry name" value="Helicase_ATP-bd"/>
</dbReference>
<keyword evidence="13" id="KW-0234">DNA repair</keyword>
<keyword evidence="14" id="KW-0539">Nucleus</keyword>
<dbReference type="PANTHER" id="PTHR45629">
    <property type="entry name" value="SNF2/RAD54 FAMILY MEMBER"/>
    <property type="match status" value="1"/>
</dbReference>
<evidence type="ECO:0000256" key="9">
    <source>
        <dbReference type="ARBA" id="ARBA00022801"/>
    </source>
</evidence>
<dbReference type="FunFam" id="3.40.50.10810:FF:000150">
    <property type="entry name" value="Helicase, putative"/>
    <property type="match status" value="1"/>
</dbReference>
<dbReference type="GO" id="GO:0008094">
    <property type="term" value="F:ATP-dependent activity, acting on DNA"/>
    <property type="evidence" value="ECO:0007669"/>
    <property type="project" value="TreeGrafter"/>
</dbReference>
<evidence type="ECO:0000256" key="17">
    <source>
        <dbReference type="ARBA" id="ARBA00029956"/>
    </source>
</evidence>
<keyword evidence="11" id="KW-0067">ATP-binding</keyword>
<accession>A0A158QAS3</accession>
<dbReference type="Pfam" id="PF25875">
    <property type="entry name" value="WHD_Rad26_CSB"/>
    <property type="match status" value="1"/>
</dbReference>
<keyword evidence="22" id="KW-1185">Reference proteome</keyword>
<keyword evidence="10" id="KW-0347">Helicase</keyword>
<dbReference type="Gene3D" id="3.40.50.300">
    <property type="entry name" value="P-loop containing nucleotide triphosphate hydrolases"/>
    <property type="match status" value="1"/>
</dbReference>
<dbReference type="InterPro" id="IPR001650">
    <property type="entry name" value="Helicase_C-like"/>
</dbReference>
<dbReference type="STRING" id="51028.A0A158QAS3"/>
<proteinExistence type="inferred from homology"/>
<dbReference type="InterPro" id="IPR050496">
    <property type="entry name" value="SNF2_RAD54_helicase_repair"/>
</dbReference>
<dbReference type="AlphaFoldDB" id="A0A158QAS3"/>
<comment type="subunit">
    <text evidence="3">Interacts (via N-terminus) with spn-A/Rad51.</text>
</comment>
<evidence type="ECO:0000313" key="23">
    <source>
        <dbReference type="WBParaSite" id="EVEC_0000661101-mRNA-1"/>
    </source>
</evidence>
<reference evidence="21 22" key="2">
    <citation type="submission" date="2018-10" db="EMBL/GenBank/DDBJ databases">
        <authorList>
            <consortium name="Pathogen Informatics"/>
        </authorList>
    </citation>
    <scope>NUCLEOTIDE SEQUENCE [LARGE SCALE GENOMIC DNA]</scope>
</reference>
<keyword evidence="12" id="KW-0238">DNA-binding</keyword>
<name>A0A158QAS3_ENTVE</name>
<dbReference type="PROSITE" id="PS51192">
    <property type="entry name" value="HELICASE_ATP_BIND_1"/>
    <property type="match status" value="1"/>
</dbReference>
<dbReference type="OrthoDB" id="448448at2759"/>
<dbReference type="Gene3D" id="3.40.50.10810">
    <property type="entry name" value="Tandem AAA-ATPase domain"/>
    <property type="match status" value="1"/>
</dbReference>
<dbReference type="SUPFAM" id="SSF52540">
    <property type="entry name" value="P-loop containing nucleoside triphosphate hydrolases"/>
    <property type="match status" value="2"/>
</dbReference>